<dbReference type="PANTHER" id="PTHR47585">
    <property type="match status" value="1"/>
</dbReference>
<dbReference type="HOGENOM" id="CLU_012617_0_0_1"/>
<feature type="domain" description="Acyclic terpene utilisation N-terminal" evidence="1">
    <location>
        <begin position="18"/>
        <end position="472"/>
    </location>
</feature>
<sequence length="640" mass="70163">MPCQKLNQSLEERGKRAVRIANCSGAAGDPGYQMLRQASDGEVDFITGDYLAEVNLAENAQAMAAGKHEGFAATAWDGISQSVQVVAEKGIKIVINGGALNPEGLARKCQKLVEERNLHLQIAWVSGDNVLADVQRQLEGSGQLPEHLDAENEDVILARNVTDLLKPGKALVSANAYLGARGIVKALEAGGDIIICGRVADASPVIGAAWWWHGWADNDWDALAGSLVAGHLIECSAYVTGANFAGFDEVPLDKLIDLPFGIAEVEADGSVVVTKHERSNGLVTADTVKCQFLYELQGEVYLNSDVTAHMHDVQVEEVGLNRVRLWGIKGGPPPPTTKLAIFYQGGFESQLLFNAAGYATGHKFQLWKKQMLHALEKNKVRDQFDALEFQHIGVPESDPRSQLSSTTYFRLLAQASEPSTLQQLLTSFMEFGMQHYSGMHCSLDFRTAFPRPFLAYYPAVMRQDQLQEKAHLLGEYGSQASIVDAGHPPTYKKPGKRANYDTAYPVSVASMGETQSELLLGDIALARSGDKGANINAGFFVRDPQLWDWFRSYMSRSRLKTLIGDDWKEGSYFIERVEFPNIYAVHFVVYGILGRGVSSATNLDILGKGFADYIRAKKISIPKSLAAKIDPRPILSWDEP</sequence>
<dbReference type="OrthoDB" id="10265871at2759"/>
<dbReference type="InterPro" id="IPR010839">
    <property type="entry name" value="AtuA_N"/>
</dbReference>
<name>A0A0D2JC79_9EURO</name>
<dbReference type="AlphaFoldDB" id="A0A0D2JC79"/>
<feature type="domain" description="AtuA-like ferredoxin-fold" evidence="2">
    <location>
        <begin position="520"/>
        <end position="619"/>
    </location>
</feature>
<evidence type="ECO:0000259" key="2">
    <source>
        <dbReference type="Pfam" id="PF23544"/>
    </source>
</evidence>
<dbReference type="InterPro" id="IPR056362">
    <property type="entry name" value="AtuA-like_ferredoxin_dom"/>
</dbReference>
<dbReference type="Pfam" id="PF23544">
    <property type="entry name" value="AtuA_ferredoxin"/>
    <property type="match status" value="1"/>
</dbReference>
<dbReference type="RefSeq" id="XP_013273836.1">
    <property type="nucleotide sequence ID" value="XM_013418382.1"/>
</dbReference>
<reference evidence="3 4" key="1">
    <citation type="submission" date="2015-01" db="EMBL/GenBank/DDBJ databases">
        <title>The Genome Sequence of Rhinocladiella mackenzie CBS 650.93.</title>
        <authorList>
            <consortium name="The Broad Institute Genomics Platform"/>
            <person name="Cuomo C."/>
            <person name="de Hoog S."/>
            <person name="Gorbushina A."/>
            <person name="Stielow B."/>
            <person name="Teixiera M."/>
            <person name="Abouelleil A."/>
            <person name="Chapman S.B."/>
            <person name="Priest M."/>
            <person name="Young S.K."/>
            <person name="Wortman J."/>
            <person name="Nusbaum C."/>
            <person name="Birren B."/>
        </authorList>
    </citation>
    <scope>NUCLEOTIDE SEQUENCE [LARGE SCALE GENOMIC DNA]</scope>
    <source>
        <strain evidence="3 4">CBS 650.93</strain>
    </source>
</reference>
<keyword evidence="4" id="KW-1185">Reference proteome</keyword>
<evidence type="ECO:0000259" key="1">
    <source>
        <dbReference type="Pfam" id="PF07287"/>
    </source>
</evidence>
<accession>A0A0D2JC79</accession>
<gene>
    <name evidence="3" type="ORF">Z518_04676</name>
</gene>
<dbReference type="Pfam" id="PF07287">
    <property type="entry name" value="AtuA"/>
    <property type="match status" value="1"/>
</dbReference>
<proteinExistence type="predicted"/>
<protein>
    <submittedName>
        <fullName evidence="3">Rhinocladiella mackenziei CBS 650.93 unplaced genomic scaffold supercont1.3, whole genome shotgun sequence</fullName>
    </submittedName>
</protein>
<organism evidence="3 4">
    <name type="scientific">Rhinocladiella mackenziei CBS 650.93</name>
    <dbReference type="NCBI Taxonomy" id="1442369"/>
    <lineage>
        <taxon>Eukaryota</taxon>
        <taxon>Fungi</taxon>
        <taxon>Dikarya</taxon>
        <taxon>Ascomycota</taxon>
        <taxon>Pezizomycotina</taxon>
        <taxon>Eurotiomycetes</taxon>
        <taxon>Chaetothyriomycetidae</taxon>
        <taxon>Chaetothyriales</taxon>
        <taxon>Herpotrichiellaceae</taxon>
        <taxon>Rhinocladiella</taxon>
    </lineage>
</organism>
<dbReference type="Proteomes" id="UP000053617">
    <property type="component" value="Unassembled WGS sequence"/>
</dbReference>
<dbReference type="EMBL" id="KN847477">
    <property type="protein sequence ID" value="KIX06700.1"/>
    <property type="molecule type" value="Genomic_DNA"/>
</dbReference>
<evidence type="ECO:0000313" key="4">
    <source>
        <dbReference type="Proteomes" id="UP000053617"/>
    </source>
</evidence>
<evidence type="ECO:0000313" key="3">
    <source>
        <dbReference type="EMBL" id="KIX06700.1"/>
    </source>
</evidence>
<dbReference type="GeneID" id="25292747"/>
<dbReference type="PANTHER" id="PTHR47585:SF1">
    <property type="entry name" value="DUF1446 DOMAIN-CONTAINING PROTEIN"/>
    <property type="match status" value="1"/>
</dbReference>
<dbReference type="VEuPathDB" id="FungiDB:Z518_04676"/>